<accession>A0A1M7FBH8</accession>
<name>A0A1M7FBH8_9FLAO</name>
<evidence type="ECO:0000313" key="1">
    <source>
        <dbReference type="EMBL" id="SHM01305.1"/>
    </source>
</evidence>
<dbReference type="Proteomes" id="UP000184069">
    <property type="component" value="Unassembled WGS sequence"/>
</dbReference>
<reference evidence="1 2" key="1">
    <citation type="submission" date="2016-11" db="EMBL/GenBank/DDBJ databases">
        <authorList>
            <person name="Jaros S."/>
            <person name="Januszkiewicz K."/>
            <person name="Wedrychowicz H."/>
        </authorList>
    </citation>
    <scope>NUCLEOTIDE SEQUENCE [LARGE SCALE GENOMIC DNA]</scope>
    <source>
        <strain evidence="1 2">DSM 27621</strain>
    </source>
</reference>
<proteinExistence type="predicted"/>
<dbReference type="EMBL" id="FRBM01000008">
    <property type="protein sequence ID" value="SHM01305.1"/>
    <property type="molecule type" value="Genomic_DNA"/>
</dbReference>
<organism evidence="1 2">
    <name type="scientific">Chryseobacterium contaminans</name>
    <dbReference type="NCBI Taxonomy" id="1423959"/>
    <lineage>
        <taxon>Bacteria</taxon>
        <taxon>Pseudomonadati</taxon>
        <taxon>Bacteroidota</taxon>
        <taxon>Flavobacteriia</taxon>
        <taxon>Flavobacteriales</taxon>
        <taxon>Weeksellaceae</taxon>
        <taxon>Chryseobacterium group</taxon>
        <taxon>Chryseobacterium</taxon>
    </lineage>
</organism>
<gene>
    <name evidence="1" type="ORF">SAMN05444407_108171</name>
</gene>
<dbReference type="STRING" id="1423959.SAMN05444407_108171"/>
<protein>
    <submittedName>
        <fullName evidence="1">Uncharacterized protein</fullName>
    </submittedName>
</protein>
<sequence length="71" mass="8453">MQDDMMESINLFCSFHLLKPSDFIFKSFELIQYFLKRRECYVKNKSSAIQSVQQSLYILQNLFSSVSLLIF</sequence>
<dbReference type="AlphaFoldDB" id="A0A1M7FBH8"/>
<evidence type="ECO:0000313" key="2">
    <source>
        <dbReference type="Proteomes" id="UP000184069"/>
    </source>
</evidence>